<dbReference type="SUPFAM" id="SSF52980">
    <property type="entry name" value="Restriction endonuclease-like"/>
    <property type="match status" value="1"/>
</dbReference>
<dbReference type="PANTHER" id="PTHR34704">
    <property type="entry name" value="ATPASE"/>
    <property type="match status" value="1"/>
</dbReference>
<evidence type="ECO:0000259" key="1">
    <source>
        <dbReference type="Pfam" id="PF01637"/>
    </source>
</evidence>
<proteinExistence type="predicted"/>
<dbReference type="InterPro" id="IPR027417">
    <property type="entry name" value="P-loop_NTPase"/>
</dbReference>
<dbReference type="InterPro" id="IPR011335">
    <property type="entry name" value="Restrct_endonuc-II-like"/>
</dbReference>
<protein>
    <recommendedName>
        <fullName evidence="5">ATP-binding protein</fullName>
    </recommendedName>
</protein>
<dbReference type="InterPro" id="IPR011579">
    <property type="entry name" value="ATPase_dom"/>
</dbReference>
<feature type="domain" description="DUF234" evidence="2">
    <location>
        <begin position="315"/>
        <end position="408"/>
    </location>
</feature>
<dbReference type="PANTHER" id="PTHR34704:SF1">
    <property type="entry name" value="ATPASE"/>
    <property type="match status" value="1"/>
</dbReference>
<name>A0A1I3HB51_9FIRM</name>
<dbReference type="Pfam" id="PF01637">
    <property type="entry name" value="ATPase_2"/>
    <property type="match status" value="1"/>
</dbReference>
<dbReference type="OrthoDB" id="9813134at2"/>
<dbReference type="AlphaFoldDB" id="A0A1I3HB51"/>
<dbReference type="Gene3D" id="3.40.50.300">
    <property type="entry name" value="P-loop containing nucleotide triphosphate hydrolases"/>
    <property type="match status" value="1"/>
</dbReference>
<dbReference type="RefSeq" id="WP_093373657.1">
    <property type="nucleotide sequence ID" value="NZ_FOQA01000012.1"/>
</dbReference>
<dbReference type="EMBL" id="FOQA01000012">
    <property type="protein sequence ID" value="SFI32965.1"/>
    <property type="molecule type" value="Genomic_DNA"/>
</dbReference>
<evidence type="ECO:0000259" key="2">
    <source>
        <dbReference type="Pfam" id="PF03008"/>
    </source>
</evidence>
<organism evidence="3 4">
    <name type="scientific">Tindallia magadiensis</name>
    <dbReference type="NCBI Taxonomy" id="69895"/>
    <lineage>
        <taxon>Bacteria</taxon>
        <taxon>Bacillati</taxon>
        <taxon>Bacillota</taxon>
        <taxon>Clostridia</taxon>
        <taxon>Peptostreptococcales</taxon>
        <taxon>Tindalliaceae</taxon>
        <taxon>Tindallia</taxon>
    </lineage>
</organism>
<evidence type="ECO:0000313" key="4">
    <source>
        <dbReference type="Proteomes" id="UP000199287"/>
    </source>
</evidence>
<accession>A0A1I3HB51</accession>
<evidence type="ECO:0008006" key="5">
    <source>
        <dbReference type="Google" id="ProtNLM"/>
    </source>
</evidence>
<sequence>MIRKAFLGRDKELAALEKKYHNQGFQMMVLYGRRRVGKTSLIQEFCKNKPHMLYIAIEQNDTGALEAFSREVLRTFPRASAYLSQFDSWENVFRYLAEEAGEQRFILAIDEYPYMASGNPSISSILQKIIDTVYQHTNLYLILCGSSMSFMERQVLGYQSPLYGRRTGQIKVLPFDYRDSGKFFPIWSKEDCLIAYGVTGGVPQYLQRMAMEDTVWGGIEENFLSMDGYLFEEPSNLLKQELREPAVYNSIVAAIAQGAAKINEIATKTGEDARKCTKYIHSLMELGIVKKEIPIGEKNQRKSRYFLEDHLFRFWYRFIPANMTAIQAGRGHQVLHELIRPRMSDYVGITFEAICRQYLLNHHESLPFIPGEIGRWWGNNPVLKCEEEIDLLGVSGEDGIFAECKWRNEKMSPSVLDELIRKRSLFKEIKNPCYYLFSKSGFTDKLQERALHDENVTLVDLNALFIPQK</sequence>
<dbReference type="InterPro" id="IPR004256">
    <property type="entry name" value="DUF234"/>
</dbReference>
<dbReference type="Proteomes" id="UP000199287">
    <property type="component" value="Unassembled WGS sequence"/>
</dbReference>
<dbReference type="STRING" id="69895.SAMN05192551_11237"/>
<keyword evidence="4" id="KW-1185">Reference proteome</keyword>
<dbReference type="Pfam" id="PF03008">
    <property type="entry name" value="DUF234"/>
    <property type="match status" value="1"/>
</dbReference>
<dbReference type="SUPFAM" id="SSF52540">
    <property type="entry name" value="P-loop containing nucleoside triphosphate hydrolases"/>
    <property type="match status" value="1"/>
</dbReference>
<feature type="domain" description="ATPase" evidence="1">
    <location>
        <begin position="6"/>
        <end position="207"/>
    </location>
</feature>
<gene>
    <name evidence="3" type="ORF">SAMN05192551_11237</name>
</gene>
<evidence type="ECO:0000313" key="3">
    <source>
        <dbReference type="EMBL" id="SFI32965.1"/>
    </source>
</evidence>
<dbReference type="GO" id="GO:0005524">
    <property type="term" value="F:ATP binding"/>
    <property type="evidence" value="ECO:0007669"/>
    <property type="project" value="InterPro"/>
</dbReference>
<reference evidence="4" key="1">
    <citation type="submission" date="2016-10" db="EMBL/GenBank/DDBJ databases">
        <authorList>
            <person name="Varghese N."/>
            <person name="Submissions S."/>
        </authorList>
    </citation>
    <scope>NUCLEOTIDE SEQUENCE [LARGE SCALE GENOMIC DNA]</scope>
    <source>
        <strain evidence="4">Z-7934</strain>
    </source>
</reference>